<dbReference type="NCBIfam" id="TIGR04183">
    <property type="entry name" value="Por_Secre_tail"/>
    <property type="match status" value="1"/>
</dbReference>
<sequence length="533" mass="58197">MKKTILLFLFIIFYGGGYSQVTKNSTEKIAPNMVYNSAGQLVPVELLLPEDHCTVDGITITASGNLLSAAPLNANYNYCYPSAFYSGFGGYWTGLSTTGAITYNFSQPIYNVTVTYVGVNDYDTGTIAINNTGMQLSNLCGLSAVGSLLSCTFPSGTFGDVSLTVSSPNPFTSITLTNTGGQSGWQTGNLCNFIFGSEIQNCDKIYLDFDICYHETQAQTTTYTAFNHSANNVNGGCEPCLINGVPCSASNVSIEPIGPIPYGCIINPNGTVTFPAGTPPFDMHTEGQLYYNLRSIQNPTVVSGPYRLNFGISPKALPHTPNIWINNASSANPSYYVNGSVNVLTDSYVRTSITGDCDSIIAADIGPLNQENKVTLHELTNPQNPYYYLDTFTGEIRYRGQYSSNPSLTIPTLPQRGHQLIYEMCVNHNGVATFCEWAYININYVFANRIANPDNIVKVYPNPSIDGVYTLTFEEKFASAIIEVYNLMGILVHQEEVKSSNETKLYLNALPKGTYVLKTTVNNTTYTSKLIKQ</sequence>
<dbReference type="AlphaFoldDB" id="A0A1M6DU12"/>
<evidence type="ECO:0000259" key="2">
    <source>
        <dbReference type="Pfam" id="PF18962"/>
    </source>
</evidence>
<dbReference type="EMBL" id="FQZH01000001">
    <property type="protein sequence ID" value="SHI76665.1"/>
    <property type="molecule type" value="Genomic_DNA"/>
</dbReference>
<dbReference type="OrthoDB" id="1447704at2"/>
<evidence type="ECO:0000313" key="3">
    <source>
        <dbReference type="EMBL" id="SHI76665.1"/>
    </source>
</evidence>
<evidence type="ECO:0000256" key="1">
    <source>
        <dbReference type="ARBA" id="ARBA00022729"/>
    </source>
</evidence>
<feature type="domain" description="Secretion system C-terminal sorting" evidence="2">
    <location>
        <begin position="459"/>
        <end position="531"/>
    </location>
</feature>
<protein>
    <submittedName>
        <fullName evidence="3">Por secretion system C-terminal sorting domain-containing protein</fullName>
    </submittedName>
</protein>
<gene>
    <name evidence="3" type="ORF">SAMN05444337_0740</name>
</gene>
<name>A0A1M6DU12_9FLAO</name>
<dbReference type="InterPro" id="IPR026444">
    <property type="entry name" value="Secre_tail"/>
</dbReference>
<dbReference type="RefSeq" id="WP_072781833.1">
    <property type="nucleotide sequence ID" value="NZ_FQZH01000001.1"/>
</dbReference>
<keyword evidence="1" id="KW-0732">Signal</keyword>
<proteinExistence type="predicted"/>
<reference evidence="3 4" key="1">
    <citation type="submission" date="2016-11" db="EMBL/GenBank/DDBJ databases">
        <authorList>
            <person name="Jaros S."/>
            <person name="Januszkiewicz K."/>
            <person name="Wedrychowicz H."/>
        </authorList>
    </citation>
    <scope>NUCLEOTIDE SEQUENCE [LARGE SCALE GENOMIC DNA]</scope>
    <source>
        <strain evidence="3 4">DSM 22807</strain>
    </source>
</reference>
<organism evidence="3 4">
    <name type="scientific">Flavobacterium haoranii</name>
    <dbReference type="NCBI Taxonomy" id="683124"/>
    <lineage>
        <taxon>Bacteria</taxon>
        <taxon>Pseudomonadati</taxon>
        <taxon>Bacteroidota</taxon>
        <taxon>Flavobacteriia</taxon>
        <taxon>Flavobacteriales</taxon>
        <taxon>Flavobacteriaceae</taxon>
        <taxon>Flavobacterium</taxon>
    </lineage>
</organism>
<accession>A0A1M6DU12</accession>
<dbReference type="Proteomes" id="UP000184232">
    <property type="component" value="Unassembled WGS sequence"/>
</dbReference>
<keyword evidence="4" id="KW-1185">Reference proteome</keyword>
<dbReference type="STRING" id="683124.SAMN05444337_0740"/>
<dbReference type="Pfam" id="PF18962">
    <property type="entry name" value="Por_Secre_tail"/>
    <property type="match status" value="1"/>
</dbReference>
<evidence type="ECO:0000313" key="4">
    <source>
        <dbReference type="Proteomes" id="UP000184232"/>
    </source>
</evidence>